<comment type="caution">
    <text evidence="2">The sequence shown here is derived from an EMBL/GenBank/DDBJ whole genome shotgun (WGS) entry which is preliminary data.</text>
</comment>
<dbReference type="RefSeq" id="WP_050023420.1">
    <property type="nucleotide sequence ID" value="NZ_JNFH02000005.1"/>
</dbReference>
<dbReference type="Pfam" id="PF12802">
    <property type="entry name" value="MarR_2"/>
    <property type="match status" value="1"/>
</dbReference>
<dbReference type="Gene3D" id="1.10.10.10">
    <property type="entry name" value="Winged helix-like DNA-binding domain superfamily/Winged helix DNA-binding domain"/>
    <property type="match status" value="1"/>
</dbReference>
<dbReference type="InterPro" id="IPR036390">
    <property type="entry name" value="WH_DNA-bd_sf"/>
</dbReference>
<dbReference type="SUPFAM" id="SSF46785">
    <property type="entry name" value="Winged helix' DNA-binding domain"/>
    <property type="match status" value="1"/>
</dbReference>
<dbReference type="EMBL" id="JNFH02000005">
    <property type="protein sequence ID" value="KDS91222.1"/>
    <property type="molecule type" value="Genomic_DNA"/>
</dbReference>
<sequence>MPIGIDAFDEEPEAALDVAAGTQPYRILAFLAEHDDQAFTQTEIHERTGIKRGSVGTVLSRLEDRGLVRHRGRYWAIADDDRLASFAAQQAASSASTMDDYYGEDEA</sequence>
<evidence type="ECO:0000313" key="3">
    <source>
        <dbReference type="Proteomes" id="UP000053331"/>
    </source>
</evidence>
<evidence type="ECO:0000259" key="1">
    <source>
        <dbReference type="Pfam" id="PF12802"/>
    </source>
</evidence>
<dbReference type="CDD" id="cd00090">
    <property type="entry name" value="HTH_ARSR"/>
    <property type="match status" value="1"/>
</dbReference>
<dbReference type="InterPro" id="IPR036388">
    <property type="entry name" value="WH-like_DNA-bd_sf"/>
</dbReference>
<gene>
    <name evidence="2" type="ORF">FK85_04985</name>
</gene>
<proteinExistence type="predicted"/>
<feature type="domain" description="HTH marR-type" evidence="1">
    <location>
        <begin position="25"/>
        <end position="71"/>
    </location>
</feature>
<organism evidence="2 3">
    <name type="scientific">Halorubrum saccharovorum</name>
    <dbReference type="NCBI Taxonomy" id="2248"/>
    <lineage>
        <taxon>Archaea</taxon>
        <taxon>Methanobacteriati</taxon>
        <taxon>Methanobacteriota</taxon>
        <taxon>Stenosarchaea group</taxon>
        <taxon>Halobacteria</taxon>
        <taxon>Halobacteriales</taxon>
        <taxon>Haloferacaceae</taxon>
        <taxon>Halorubrum</taxon>
    </lineage>
</organism>
<protein>
    <recommendedName>
        <fullName evidence="1">HTH marR-type domain-containing protein</fullName>
    </recommendedName>
</protein>
<dbReference type="InterPro" id="IPR011991">
    <property type="entry name" value="ArsR-like_HTH"/>
</dbReference>
<evidence type="ECO:0000313" key="2">
    <source>
        <dbReference type="EMBL" id="KDS91222.1"/>
    </source>
</evidence>
<dbReference type="OrthoDB" id="195563at2157"/>
<dbReference type="GO" id="GO:0003700">
    <property type="term" value="F:DNA-binding transcription factor activity"/>
    <property type="evidence" value="ECO:0007669"/>
    <property type="project" value="InterPro"/>
</dbReference>
<dbReference type="InterPro" id="IPR000835">
    <property type="entry name" value="HTH_MarR-typ"/>
</dbReference>
<dbReference type="Proteomes" id="UP000053331">
    <property type="component" value="Unassembled WGS sequence"/>
</dbReference>
<name>A0A081EUY4_9EURY</name>
<dbReference type="AlphaFoldDB" id="A0A081EUY4"/>
<keyword evidence="3" id="KW-1185">Reference proteome</keyword>
<accession>A0A081EUY4</accession>
<reference evidence="2 3" key="1">
    <citation type="journal article" date="2015" name="Genome Announc.">
        <title>Draft genome sequence of a Halorubrum H3 strain isolated from the burlinskoye salt lake (Altai Krai, Russia).</title>
        <authorList>
            <person name="Rozanov A.S."/>
            <person name="Bryanskaya A.V."/>
            <person name="Malup T.K."/>
            <person name="Kotenko A.V."/>
            <person name="Peltek S.E."/>
        </authorList>
    </citation>
    <scope>NUCLEOTIDE SEQUENCE [LARGE SCALE GENOMIC DNA]</scope>
    <source>
        <strain evidence="2 3">H3</strain>
    </source>
</reference>